<evidence type="ECO:0000313" key="2">
    <source>
        <dbReference type="WBParaSite" id="MCU_009491-RB"/>
    </source>
</evidence>
<feature type="signal peptide" evidence="1">
    <location>
        <begin position="1"/>
        <end position="19"/>
    </location>
</feature>
<protein>
    <submittedName>
        <fullName evidence="2">Neuropeptide-Like Protein</fullName>
    </submittedName>
</protein>
<feature type="chain" id="PRO_5024299734" evidence="1">
    <location>
        <begin position="20"/>
        <end position="85"/>
    </location>
</feature>
<keyword evidence="1" id="KW-0732">Signal</keyword>
<dbReference type="AlphaFoldDB" id="A0A5K3FLC3"/>
<accession>A0A5K3FLC3</accession>
<dbReference type="WBParaSite" id="MCU_009491-RB">
    <property type="protein sequence ID" value="MCU_009491-RB"/>
    <property type="gene ID" value="MCU_009491"/>
</dbReference>
<proteinExistence type="predicted"/>
<sequence>MLLKHVSISLSCLVVTALALPYFPENLFLGDRQGHLELLDADLIFDPRIKYLMTIARRDRRAHRGFSGYDDIYKEFSLPQPEFLG</sequence>
<name>A0A5K3FLC3_MESCO</name>
<evidence type="ECO:0000256" key="1">
    <source>
        <dbReference type="SAM" id="SignalP"/>
    </source>
</evidence>
<reference evidence="2" key="1">
    <citation type="submission" date="2019-11" db="UniProtKB">
        <authorList>
            <consortium name="WormBaseParasite"/>
        </authorList>
    </citation>
    <scope>IDENTIFICATION</scope>
</reference>
<organism evidence="2">
    <name type="scientific">Mesocestoides corti</name>
    <name type="common">Flatworm</name>
    <dbReference type="NCBI Taxonomy" id="53468"/>
    <lineage>
        <taxon>Eukaryota</taxon>
        <taxon>Metazoa</taxon>
        <taxon>Spiralia</taxon>
        <taxon>Lophotrochozoa</taxon>
        <taxon>Platyhelminthes</taxon>
        <taxon>Cestoda</taxon>
        <taxon>Eucestoda</taxon>
        <taxon>Cyclophyllidea</taxon>
        <taxon>Mesocestoididae</taxon>
        <taxon>Mesocestoides</taxon>
    </lineage>
</organism>